<dbReference type="Gene3D" id="3.40.50.10490">
    <property type="entry name" value="Glucose-6-phosphate isomerase like protein, domain 1"/>
    <property type="match status" value="2"/>
</dbReference>
<dbReference type="GO" id="GO:1901135">
    <property type="term" value="P:carbohydrate derivative metabolic process"/>
    <property type="evidence" value="ECO:0007669"/>
    <property type="project" value="InterPro"/>
</dbReference>
<dbReference type="InterPro" id="IPR035490">
    <property type="entry name" value="GlmS/FrlB_SIS"/>
</dbReference>
<dbReference type="AlphaFoldDB" id="A0A7C5VGS1"/>
<dbReference type="InterPro" id="IPR001347">
    <property type="entry name" value="SIS_dom"/>
</dbReference>
<dbReference type="Pfam" id="PF01380">
    <property type="entry name" value="SIS"/>
    <property type="match status" value="1"/>
</dbReference>
<dbReference type="PANTHER" id="PTHR10937">
    <property type="entry name" value="GLUCOSAMINE--FRUCTOSE-6-PHOSPHATE AMINOTRANSFERASE, ISOMERIZING"/>
    <property type="match status" value="1"/>
</dbReference>
<dbReference type="CDD" id="cd05009">
    <property type="entry name" value="SIS_GlmS_GlmD_2"/>
    <property type="match status" value="1"/>
</dbReference>
<dbReference type="PANTHER" id="PTHR10937:SF4">
    <property type="entry name" value="GLUCOSAMINE-6-PHOSPHATE DEAMINASE"/>
    <property type="match status" value="1"/>
</dbReference>
<name>A0A7C5VGS1_9DEIN</name>
<dbReference type="PROSITE" id="PS51464">
    <property type="entry name" value="SIS"/>
    <property type="match status" value="2"/>
</dbReference>
<feature type="domain" description="SIS" evidence="1">
    <location>
        <begin position="28"/>
        <end position="163"/>
    </location>
</feature>
<accession>A0A7C5VGS1</accession>
<evidence type="ECO:0000313" key="2">
    <source>
        <dbReference type="EMBL" id="HHM68429.1"/>
    </source>
</evidence>
<organism evidence="2">
    <name type="scientific">Thermus caliditerrae</name>
    <dbReference type="NCBI Taxonomy" id="1330700"/>
    <lineage>
        <taxon>Bacteria</taxon>
        <taxon>Thermotogati</taxon>
        <taxon>Deinococcota</taxon>
        <taxon>Deinococci</taxon>
        <taxon>Thermales</taxon>
        <taxon>Thermaceae</taxon>
        <taxon>Thermus</taxon>
    </lineage>
</organism>
<proteinExistence type="predicted"/>
<evidence type="ECO:0000259" key="1">
    <source>
        <dbReference type="PROSITE" id="PS51464"/>
    </source>
</evidence>
<protein>
    <submittedName>
        <fullName evidence="2">SIS domain-containing protein</fullName>
    </submittedName>
</protein>
<dbReference type="EMBL" id="DRXE01000253">
    <property type="protein sequence ID" value="HHM68429.1"/>
    <property type="molecule type" value="Genomic_DNA"/>
</dbReference>
<gene>
    <name evidence="2" type="ORF">ENM28_06985</name>
</gene>
<dbReference type="SUPFAM" id="SSF53697">
    <property type="entry name" value="SIS domain"/>
    <property type="match status" value="1"/>
</dbReference>
<reference evidence="2" key="1">
    <citation type="journal article" date="2020" name="mSystems">
        <title>Genome- and Community-Level Interaction Insights into Carbon Utilization and Element Cycling Functions of Hydrothermarchaeota in Hydrothermal Sediment.</title>
        <authorList>
            <person name="Zhou Z."/>
            <person name="Liu Y."/>
            <person name="Xu W."/>
            <person name="Pan J."/>
            <person name="Luo Z.H."/>
            <person name="Li M."/>
        </authorList>
    </citation>
    <scope>NUCLEOTIDE SEQUENCE [LARGE SCALE GENOMIC DNA]</scope>
    <source>
        <strain evidence="2">SpSt-1071</strain>
    </source>
</reference>
<comment type="caution">
    <text evidence="2">The sequence shown here is derived from an EMBL/GenBank/DDBJ whole genome shotgun (WGS) entry which is preliminary data.</text>
</comment>
<sequence>MWRAGSGRTTMGMKEETLGSPAGWRQALELAAKNGLPREPTLFLGSGSSYFLAQVAAHLSRLEGRLALALPSAEAMLFPEVARYFSVVVGISRSGRTTELLRAVERLGLPAWLLTTRKEVEGPFTRVVVLSEAREEAIVQTRSFSSAFLYLVYALTGEERLKELPERFIAELDGESSRFPTGARYFFLGSGAAWGVAQEAALKLKEAALAWAEAFQSLEFRHGPKSLVDGDTVIFLLESHPLEEDLARELQALGAKVVRLPGTLPELPLSLARLQLFAHHLALLRGLDPDHPRHLTYAVEI</sequence>
<feature type="domain" description="SIS" evidence="1">
    <location>
        <begin position="175"/>
        <end position="292"/>
    </location>
</feature>
<dbReference type="InterPro" id="IPR046348">
    <property type="entry name" value="SIS_dom_sf"/>
</dbReference>
<dbReference type="GO" id="GO:0097367">
    <property type="term" value="F:carbohydrate derivative binding"/>
    <property type="evidence" value="ECO:0007669"/>
    <property type="project" value="InterPro"/>
</dbReference>